<sequence length="132" mass="15110">ASPSSKPVKPKKKQNKTKPTTRSFLGTKPSAVNKRRRPIITELIPHAEHFQAQIRRRPTWCLAELVRRGTDNYDNPRRRQAGRRASEQAGTQSMAGPRSRLPARSRRRPISCAPRRRTMNCPSLPTKKEPRP</sequence>
<dbReference type="InParanoid" id="B7Q9T8"/>
<feature type="non-terminal residue" evidence="2">
    <location>
        <position position="132"/>
    </location>
</feature>
<evidence type="ECO:0000313" key="4">
    <source>
        <dbReference type="Proteomes" id="UP000001555"/>
    </source>
</evidence>
<feature type="compositionally biased region" description="Basic and acidic residues" evidence="1">
    <location>
        <begin position="67"/>
        <end position="77"/>
    </location>
</feature>
<dbReference type="VEuPathDB" id="VectorBase:ISCW021067"/>
<gene>
    <name evidence="2" type="ORF">IscW_ISCW021067</name>
</gene>
<reference evidence="2 4" key="1">
    <citation type="submission" date="2008-03" db="EMBL/GenBank/DDBJ databases">
        <title>Annotation of Ixodes scapularis.</title>
        <authorList>
            <consortium name="Ixodes scapularis Genome Project Consortium"/>
            <person name="Caler E."/>
            <person name="Hannick L.I."/>
            <person name="Bidwell S."/>
            <person name="Joardar V."/>
            <person name="Thiagarajan M."/>
            <person name="Amedeo P."/>
            <person name="Galinsky K.J."/>
            <person name="Schobel S."/>
            <person name="Inman J."/>
            <person name="Hostetler J."/>
            <person name="Miller J."/>
            <person name="Hammond M."/>
            <person name="Megy K."/>
            <person name="Lawson D."/>
            <person name="Kodira C."/>
            <person name="Sutton G."/>
            <person name="Meyer J."/>
            <person name="Hill C.A."/>
            <person name="Birren B."/>
            <person name="Nene V."/>
            <person name="Collins F."/>
            <person name="Alarcon-Chaidez F."/>
            <person name="Wikel S."/>
            <person name="Strausberg R."/>
        </authorList>
    </citation>
    <scope>NUCLEOTIDE SEQUENCE [LARGE SCALE GENOMIC DNA]</scope>
    <source>
        <strain evidence="4">Wikel</strain>
        <strain evidence="2">Wikel colony</strain>
    </source>
</reference>
<evidence type="ECO:0000256" key="1">
    <source>
        <dbReference type="SAM" id="MobiDB-lite"/>
    </source>
</evidence>
<dbReference type="EMBL" id="ABJB010570002">
    <property type="status" value="NOT_ANNOTATED_CDS"/>
    <property type="molecule type" value="Genomic_DNA"/>
</dbReference>
<dbReference type="VEuPathDB" id="VectorBase:ISCI021067"/>
<evidence type="ECO:0000313" key="2">
    <source>
        <dbReference type="EMBL" id="EEC15633.1"/>
    </source>
</evidence>
<name>B7Q9T8_IXOSC</name>
<keyword evidence="4" id="KW-1185">Reference proteome</keyword>
<evidence type="ECO:0000313" key="3">
    <source>
        <dbReference type="EnsemblMetazoa" id="ISCW021067-PA"/>
    </source>
</evidence>
<feature type="compositionally biased region" description="Basic residues" evidence="1">
    <location>
        <begin position="101"/>
        <end position="118"/>
    </location>
</feature>
<protein>
    <submittedName>
        <fullName evidence="2 3">Uncharacterized protein</fullName>
    </submittedName>
</protein>
<dbReference type="AlphaFoldDB" id="B7Q9T8"/>
<dbReference type="EMBL" id="DS891538">
    <property type="protein sequence ID" value="EEC15633.1"/>
    <property type="molecule type" value="Genomic_DNA"/>
</dbReference>
<dbReference type="Proteomes" id="UP000001555">
    <property type="component" value="Unassembled WGS sequence"/>
</dbReference>
<proteinExistence type="predicted"/>
<feature type="region of interest" description="Disordered" evidence="1">
    <location>
        <begin position="67"/>
        <end position="132"/>
    </location>
</feature>
<organism>
    <name type="scientific">Ixodes scapularis</name>
    <name type="common">Black-legged tick</name>
    <name type="synonym">Deer tick</name>
    <dbReference type="NCBI Taxonomy" id="6945"/>
    <lineage>
        <taxon>Eukaryota</taxon>
        <taxon>Metazoa</taxon>
        <taxon>Ecdysozoa</taxon>
        <taxon>Arthropoda</taxon>
        <taxon>Chelicerata</taxon>
        <taxon>Arachnida</taxon>
        <taxon>Acari</taxon>
        <taxon>Parasitiformes</taxon>
        <taxon>Ixodida</taxon>
        <taxon>Ixodoidea</taxon>
        <taxon>Ixodidae</taxon>
        <taxon>Ixodinae</taxon>
        <taxon>Ixodes</taxon>
    </lineage>
</organism>
<dbReference type="HOGENOM" id="CLU_1922306_0_0_1"/>
<accession>B7Q9T8</accession>
<dbReference type="PaxDb" id="6945-B7Q9T8"/>
<feature type="region of interest" description="Disordered" evidence="1">
    <location>
        <begin position="1"/>
        <end position="37"/>
    </location>
</feature>
<dbReference type="EnsemblMetazoa" id="ISCW021067-RA">
    <property type="protein sequence ID" value="ISCW021067-PA"/>
    <property type="gene ID" value="ISCW021067"/>
</dbReference>
<reference evidence="3" key="2">
    <citation type="submission" date="2020-05" db="UniProtKB">
        <authorList>
            <consortium name="EnsemblMetazoa"/>
        </authorList>
    </citation>
    <scope>IDENTIFICATION</scope>
    <source>
        <strain evidence="3">wikel</strain>
    </source>
</reference>
<feature type="non-terminal residue" evidence="2">
    <location>
        <position position="1"/>
    </location>
</feature>